<reference evidence="6 7" key="1">
    <citation type="submission" date="2019-03" db="EMBL/GenBank/DDBJ databases">
        <title>Sequencing 25 genomes of Wallemia mellicola.</title>
        <authorList>
            <person name="Gostincar C."/>
        </authorList>
    </citation>
    <scope>NUCLEOTIDE SEQUENCE [LARGE SCALE GENOMIC DNA]</scope>
    <source>
        <strain evidence="6 7">EXF-6152</strain>
    </source>
</reference>
<dbReference type="Gene3D" id="3.40.50.980">
    <property type="match status" value="2"/>
</dbReference>
<evidence type="ECO:0000313" key="7">
    <source>
        <dbReference type="Proteomes" id="UP000310685"/>
    </source>
</evidence>
<proteinExistence type="inferred from homology"/>
<keyword evidence="2" id="KW-0436">Ligase</keyword>
<dbReference type="InterPro" id="IPR020845">
    <property type="entry name" value="AMP-binding_CS"/>
</dbReference>
<dbReference type="Gene3D" id="3.30.300.30">
    <property type="match status" value="1"/>
</dbReference>
<dbReference type="PANTHER" id="PTHR24096">
    <property type="entry name" value="LONG-CHAIN-FATTY-ACID--COA LIGASE"/>
    <property type="match status" value="1"/>
</dbReference>
<sequence>MTEIKSIYSDADIPKVGLFDFVLPPELDSNHNTAFIDATTGIQLTYSQLRTNALKLAYGLRKFKSITKNDTVLVISPNSLVYPIIFLGTSATGAKVSVANPAYTHLELSHQIKDCKASFIFAHPDNINLTKQILKEIGWSDNKISDRLVTATDKGFNGHKSYTQLLTVQRQFGIPVAFTGEDVHDVALMCYSSGTTGLSKGVMTSHYNLVANITQLAWSRGYTIQKGDTLMSVLCLLTKSLVGMTVTMLFYLFQRGRSVILPKFEINAFGAAIEKYKVTVTSLVPPIIVLLANTDIDKKYNFSSLRLLQVGAAPLGEEVTKKIAHKFNDVITIAQGYGLTETTPVTHKMSLEYAKSHSGYIGRLLPNTIARVVDENGRDVPGDNKSSGDSRLWIKGPQVMKGYLNRPDATAECMTPDGFFKTGDVAIWDNKLNLFKIVDRLKELIKYKGFQVPPASLEGLLLSHPEVKDVAVIGVYDDKQSTELPRAYIVPKNEANMNDTKWCADVQTWVSTRVANHSKLRGGVITIDIIPKSASGKILRRELRTLAAKQDKATAKL</sequence>
<organism evidence="6 7">
    <name type="scientific">Wallemia mellicola</name>
    <dbReference type="NCBI Taxonomy" id="1708541"/>
    <lineage>
        <taxon>Eukaryota</taxon>
        <taxon>Fungi</taxon>
        <taxon>Dikarya</taxon>
        <taxon>Basidiomycota</taxon>
        <taxon>Wallemiomycotina</taxon>
        <taxon>Wallemiomycetes</taxon>
        <taxon>Wallemiales</taxon>
        <taxon>Wallemiaceae</taxon>
        <taxon>Wallemia</taxon>
    </lineage>
</organism>
<dbReference type="Pfam" id="PF13193">
    <property type="entry name" value="AMP-binding_C"/>
    <property type="match status" value="1"/>
</dbReference>
<evidence type="ECO:0000256" key="1">
    <source>
        <dbReference type="ARBA" id="ARBA00006432"/>
    </source>
</evidence>
<accession>A0A4T0LZE4</accession>
<gene>
    <name evidence="6" type="ORF">E3Q22_03945</name>
</gene>
<dbReference type="Proteomes" id="UP000310685">
    <property type="component" value="Unassembled WGS sequence"/>
</dbReference>
<dbReference type="Gene3D" id="2.30.38.10">
    <property type="entry name" value="Luciferase, Domain 3"/>
    <property type="match status" value="1"/>
</dbReference>
<dbReference type="PANTHER" id="PTHR24096:SF149">
    <property type="entry name" value="AMP-BINDING DOMAIN-CONTAINING PROTEIN-RELATED"/>
    <property type="match status" value="1"/>
</dbReference>
<comment type="caution">
    <text evidence="6">The sequence shown here is derived from an EMBL/GenBank/DDBJ whole genome shotgun (WGS) entry which is preliminary data.</text>
</comment>
<feature type="domain" description="AMP-dependent synthetase/ligase" evidence="4">
    <location>
        <begin position="32"/>
        <end position="404"/>
    </location>
</feature>
<evidence type="ECO:0000313" key="6">
    <source>
        <dbReference type="EMBL" id="TIB75537.1"/>
    </source>
</evidence>
<feature type="transmembrane region" description="Helical" evidence="3">
    <location>
        <begin position="230"/>
        <end position="253"/>
    </location>
</feature>
<keyword evidence="3" id="KW-0812">Transmembrane</keyword>
<dbReference type="Pfam" id="PF00501">
    <property type="entry name" value="AMP-binding"/>
    <property type="match status" value="1"/>
</dbReference>
<dbReference type="EMBL" id="SPRC01000061">
    <property type="protein sequence ID" value="TIB75537.1"/>
    <property type="molecule type" value="Genomic_DNA"/>
</dbReference>
<evidence type="ECO:0000259" key="4">
    <source>
        <dbReference type="Pfam" id="PF00501"/>
    </source>
</evidence>
<evidence type="ECO:0000256" key="2">
    <source>
        <dbReference type="ARBA" id="ARBA00022598"/>
    </source>
</evidence>
<dbReference type="InterPro" id="IPR000873">
    <property type="entry name" value="AMP-dep_synth/lig_dom"/>
</dbReference>
<dbReference type="InterPro" id="IPR045851">
    <property type="entry name" value="AMP-bd_C_sf"/>
</dbReference>
<keyword evidence="3" id="KW-1133">Transmembrane helix</keyword>
<keyword evidence="3" id="KW-0472">Membrane</keyword>
<dbReference type="PROSITE" id="PS00455">
    <property type="entry name" value="AMP_BINDING"/>
    <property type="match status" value="1"/>
</dbReference>
<dbReference type="InterPro" id="IPR025110">
    <property type="entry name" value="AMP-bd_C"/>
</dbReference>
<dbReference type="CDD" id="cd05911">
    <property type="entry name" value="Firefly_Luc_like"/>
    <property type="match status" value="1"/>
</dbReference>
<dbReference type="GO" id="GO:0016405">
    <property type="term" value="F:CoA-ligase activity"/>
    <property type="evidence" value="ECO:0007669"/>
    <property type="project" value="TreeGrafter"/>
</dbReference>
<evidence type="ECO:0000259" key="5">
    <source>
        <dbReference type="Pfam" id="PF13193"/>
    </source>
</evidence>
<comment type="similarity">
    <text evidence="1">Belongs to the ATP-dependent AMP-binding enzyme family.</text>
</comment>
<protein>
    <submittedName>
        <fullName evidence="6">AMP binding protein</fullName>
    </submittedName>
</protein>
<feature type="domain" description="AMP-binding enzyme C-terminal" evidence="5">
    <location>
        <begin position="457"/>
        <end position="537"/>
    </location>
</feature>
<dbReference type="SUPFAM" id="SSF56801">
    <property type="entry name" value="Acetyl-CoA synthetase-like"/>
    <property type="match status" value="1"/>
</dbReference>
<name>A0A4T0LZE4_9BASI</name>
<evidence type="ECO:0000256" key="3">
    <source>
        <dbReference type="SAM" id="Phobius"/>
    </source>
</evidence>
<dbReference type="AlphaFoldDB" id="A0A4T0LZE4"/>